<dbReference type="InterPro" id="IPR011006">
    <property type="entry name" value="CheY-like_superfamily"/>
</dbReference>
<evidence type="ECO:0000256" key="4">
    <source>
        <dbReference type="ARBA" id="ARBA00023125"/>
    </source>
</evidence>
<evidence type="ECO:0000313" key="9">
    <source>
        <dbReference type="Proteomes" id="UP000230052"/>
    </source>
</evidence>
<dbReference type="SUPFAM" id="SSF52172">
    <property type="entry name" value="CheY-like"/>
    <property type="match status" value="1"/>
</dbReference>
<dbReference type="GO" id="GO:0003677">
    <property type="term" value="F:DNA binding"/>
    <property type="evidence" value="ECO:0007669"/>
    <property type="project" value="UniProtKB-KW"/>
</dbReference>
<feature type="domain" description="Response regulatory" evidence="7">
    <location>
        <begin position="5"/>
        <end position="120"/>
    </location>
</feature>
<dbReference type="PANTHER" id="PTHR44591">
    <property type="entry name" value="STRESS RESPONSE REGULATOR PROTEIN 1"/>
    <property type="match status" value="1"/>
</dbReference>
<protein>
    <recommendedName>
        <fullName evidence="7">Response regulatory domain-containing protein</fullName>
    </recommendedName>
</protein>
<keyword evidence="5" id="KW-0804">Transcription</keyword>
<dbReference type="SMART" id="SM00448">
    <property type="entry name" value="REC"/>
    <property type="match status" value="1"/>
</dbReference>
<reference evidence="8 9" key="1">
    <citation type="submission" date="2017-09" db="EMBL/GenBank/DDBJ databases">
        <title>Depth-based differentiation of microbial function through sediment-hosted aquifers and enrichment of novel symbionts in the deep terrestrial subsurface.</title>
        <authorList>
            <person name="Probst A.J."/>
            <person name="Ladd B."/>
            <person name="Jarett J.K."/>
            <person name="Geller-Mcgrath D.E."/>
            <person name="Sieber C.M."/>
            <person name="Emerson J.B."/>
            <person name="Anantharaman K."/>
            <person name="Thomas B.C."/>
            <person name="Malmstrom R."/>
            <person name="Stieglmeier M."/>
            <person name="Klingl A."/>
            <person name="Woyke T."/>
            <person name="Ryan C.M."/>
            <person name="Banfield J.F."/>
        </authorList>
    </citation>
    <scope>NUCLEOTIDE SEQUENCE [LARGE SCALE GENOMIC DNA]</scope>
    <source>
        <strain evidence="8">CG07_land_8_20_14_0_80_42_15</strain>
    </source>
</reference>
<dbReference type="FunFam" id="3.40.50.2300:FF:000001">
    <property type="entry name" value="DNA-binding response regulator PhoB"/>
    <property type="match status" value="1"/>
</dbReference>
<evidence type="ECO:0000256" key="6">
    <source>
        <dbReference type="PROSITE-ProRule" id="PRU00169"/>
    </source>
</evidence>
<name>A0A2J0L3M8_9BACT</name>
<gene>
    <name evidence="8" type="ORF">COS99_03135</name>
</gene>
<dbReference type="AlphaFoldDB" id="A0A2J0L3M8"/>
<dbReference type="Gene3D" id="3.40.50.2300">
    <property type="match status" value="1"/>
</dbReference>
<comment type="caution">
    <text evidence="8">The sequence shown here is derived from an EMBL/GenBank/DDBJ whole genome shotgun (WGS) entry which is preliminary data.</text>
</comment>
<proteinExistence type="predicted"/>
<accession>A0A2J0L3M8</accession>
<keyword evidence="4" id="KW-0238">DNA-binding</keyword>
<dbReference type="EMBL" id="PEWV01000031">
    <property type="protein sequence ID" value="PIU41876.1"/>
    <property type="molecule type" value="Genomic_DNA"/>
</dbReference>
<organism evidence="8 9">
    <name type="scientific">Candidatus Aquitaenariimonas noxiae</name>
    <dbReference type="NCBI Taxonomy" id="1974741"/>
    <lineage>
        <taxon>Bacteria</taxon>
        <taxon>Pseudomonadati</taxon>
        <taxon>Candidatus Omnitrophota</taxon>
        <taxon>Candidatus Aquitaenariimonas</taxon>
    </lineage>
</organism>
<evidence type="ECO:0000256" key="1">
    <source>
        <dbReference type="ARBA" id="ARBA00022553"/>
    </source>
</evidence>
<dbReference type="InterPro" id="IPR001789">
    <property type="entry name" value="Sig_transdc_resp-reg_receiver"/>
</dbReference>
<keyword evidence="2" id="KW-0902">Two-component regulatory system</keyword>
<feature type="modified residue" description="4-aspartylphosphate" evidence="6">
    <location>
        <position position="54"/>
    </location>
</feature>
<evidence type="ECO:0000259" key="7">
    <source>
        <dbReference type="PROSITE" id="PS50110"/>
    </source>
</evidence>
<evidence type="ECO:0000256" key="5">
    <source>
        <dbReference type="ARBA" id="ARBA00023163"/>
    </source>
</evidence>
<dbReference type="CDD" id="cd17574">
    <property type="entry name" value="REC_OmpR"/>
    <property type="match status" value="1"/>
</dbReference>
<evidence type="ECO:0000256" key="2">
    <source>
        <dbReference type="ARBA" id="ARBA00023012"/>
    </source>
</evidence>
<evidence type="ECO:0000313" key="8">
    <source>
        <dbReference type="EMBL" id="PIU41876.1"/>
    </source>
</evidence>
<keyword evidence="3" id="KW-0805">Transcription regulation</keyword>
<evidence type="ECO:0000256" key="3">
    <source>
        <dbReference type="ARBA" id="ARBA00023015"/>
    </source>
</evidence>
<dbReference type="PROSITE" id="PS50110">
    <property type="entry name" value="RESPONSE_REGULATORY"/>
    <property type="match status" value="1"/>
</dbReference>
<sequence>MPKPKILIIDDEKKYRDVLQKGLEAESFEVVIAANGEEGLEMVSSSKPDLIICDMIMPKKDGFEVLKGVRQEGGPNTPFIMLTAVDDFAEIKKAYSYEADCYVTKPVLYGKLFEVTNLMKNVKVLLNLSQRRIS</sequence>
<dbReference type="Pfam" id="PF00072">
    <property type="entry name" value="Response_reg"/>
    <property type="match status" value="1"/>
</dbReference>
<dbReference type="InterPro" id="IPR050595">
    <property type="entry name" value="Bact_response_regulator"/>
</dbReference>
<dbReference type="Proteomes" id="UP000230052">
    <property type="component" value="Unassembled WGS sequence"/>
</dbReference>
<keyword evidence="1 6" id="KW-0597">Phosphoprotein</keyword>
<dbReference type="GO" id="GO:0000160">
    <property type="term" value="P:phosphorelay signal transduction system"/>
    <property type="evidence" value="ECO:0007669"/>
    <property type="project" value="UniProtKB-KW"/>
</dbReference>
<dbReference type="PANTHER" id="PTHR44591:SF3">
    <property type="entry name" value="RESPONSE REGULATORY DOMAIN-CONTAINING PROTEIN"/>
    <property type="match status" value="1"/>
</dbReference>